<reference evidence="1 2" key="1">
    <citation type="journal article" date="2021" name="BMC Biol.">
        <title>Horizontally acquired antibacterial genes associated with adaptive radiation of ladybird beetles.</title>
        <authorList>
            <person name="Li H.S."/>
            <person name="Tang X.F."/>
            <person name="Huang Y.H."/>
            <person name="Xu Z.Y."/>
            <person name="Chen M.L."/>
            <person name="Du X.Y."/>
            <person name="Qiu B.Y."/>
            <person name="Chen P.T."/>
            <person name="Zhang W."/>
            <person name="Slipinski A."/>
            <person name="Escalona H.E."/>
            <person name="Waterhouse R.M."/>
            <person name="Zwick A."/>
            <person name="Pang H."/>
        </authorList>
    </citation>
    <scope>NUCLEOTIDE SEQUENCE [LARGE SCALE GENOMIC DNA]</scope>
    <source>
        <strain evidence="1">SYSU2018</strain>
    </source>
</reference>
<protein>
    <submittedName>
        <fullName evidence="1">Uncharacterized protein</fullName>
    </submittedName>
</protein>
<dbReference type="Proteomes" id="UP001516400">
    <property type="component" value="Unassembled WGS sequence"/>
</dbReference>
<gene>
    <name evidence="1" type="ORF">HHI36_005826</name>
</gene>
<dbReference type="AlphaFoldDB" id="A0ABD2NV82"/>
<evidence type="ECO:0000313" key="1">
    <source>
        <dbReference type="EMBL" id="KAL3282651.1"/>
    </source>
</evidence>
<comment type="caution">
    <text evidence="1">The sequence shown here is derived from an EMBL/GenBank/DDBJ whole genome shotgun (WGS) entry which is preliminary data.</text>
</comment>
<dbReference type="EMBL" id="JABFTP020000144">
    <property type="protein sequence ID" value="KAL3282651.1"/>
    <property type="molecule type" value="Genomic_DNA"/>
</dbReference>
<name>A0ABD2NV82_9CUCU</name>
<sequence>MERLCHTEHNNPCCGTPKSIDPFWCFCSFCEALESALRRLDIGRDIKQFRPITQLRLLDFYNDVELIDLSFVSDENISVDFKFEKLIDFLENAFLKSFLEKTYTSRTDKPNKVKLFHDSLEHMRDMLSFLREICNQFDSPENRELYKSYKKRYQQAIRHKCKMYVGHN</sequence>
<evidence type="ECO:0000313" key="2">
    <source>
        <dbReference type="Proteomes" id="UP001516400"/>
    </source>
</evidence>
<proteinExistence type="predicted"/>
<organism evidence="1 2">
    <name type="scientific">Cryptolaemus montrouzieri</name>
    <dbReference type="NCBI Taxonomy" id="559131"/>
    <lineage>
        <taxon>Eukaryota</taxon>
        <taxon>Metazoa</taxon>
        <taxon>Ecdysozoa</taxon>
        <taxon>Arthropoda</taxon>
        <taxon>Hexapoda</taxon>
        <taxon>Insecta</taxon>
        <taxon>Pterygota</taxon>
        <taxon>Neoptera</taxon>
        <taxon>Endopterygota</taxon>
        <taxon>Coleoptera</taxon>
        <taxon>Polyphaga</taxon>
        <taxon>Cucujiformia</taxon>
        <taxon>Coccinelloidea</taxon>
        <taxon>Coccinellidae</taxon>
        <taxon>Scymninae</taxon>
        <taxon>Scymnini</taxon>
        <taxon>Cryptolaemus</taxon>
    </lineage>
</organism>
<keyword evidence="2" id="KW-1185">Reference proteome</keyword>
<accession>A0ABD2NV82</accession>